<evidence type="ECO:0000256" key="3">
    <source>
        <dbReference type="ARBA" id="ARBA00022729"/>
    </source>
</evidence>
<dbReference type="PANTHER" id="PTHR22799">
    <property type="entry name" value="TETRANECTIN-RELATED"/>
    <property type="match status" value="1"/>
</dbReference>
<keyword evidence="7" id="KW-0675">Receptor</keyword>
<keyword evidence="2" id="KW-0964">Secreted</keyword>
<evidence type="ECO:0000313" key="7">
    <source>
        <dbReference type="EMBL" id="GFO26619.1"/>
    </source>
</evidence>
<dbReference type="Pfam" id="PF00059">
    <property type="entry name" value="Lectin_C"/>
    <property type="match status" value="1"/>
</dbReference>
<organism evidence="7 8">
    <name type="scientific">Plakobranchus ocellatus</name>
    <dbReference type="NCBI Taxonomy" id="259542"/>
    <lineage>
        <taxon>Eukaryota</taxon>
        <taxon>Metazoa</taxon>
        <taxon>Spiralia</taxon>
        <taxon>Lophotrochozoa</taxon>
        <taxon>Mollusca</taxon>
        <taxon>Gastropoda</taxon>
        <taxon>Heterobranchia</taxon>
        <taxon>Euthyneura</taxon>
        <taxon>Panpulmonata</taxon>
        <taxon>Sacoglossa</taxon>
        <taxon>Placobranchoidea</taxon>
        <taxon>Plakobranchidae</taxon>
        <taxon>Plakobranchus</taxon>
    </lineage>
</organism>
<dbReference type="SMART" id="SM00034">
    <property type="entry name" value="CLECT"/>
    <property type="match status" value="2"/>
</dbReference>
<dbReference type="PROSITE" id="PS50041">
    <property type="entry name" value="C_TYPE_LECTIN_2"/>
    <property type="match status" value="3"/>
</dbReference>
<feature type="domain" description="C-type lectin" evidence="6">
    <location>
        <begin position="303"/>
        <end position="423"/>
    </location>
</feature>
<evidence type="ECO:0000256" key="4">
    <source>
        <dbReference type="ARBA" id="ARBA00022734"/>
    </source>
</evidence>
<dbReference type="InterPro" id="IPR001304">
    <property type="entry name" value="C-type_lectin-like"/>
</dbReference>
<dbReference type="GO" id="GO:0030246">
    <property type="term" value="F:carbohydrate binding"/>
    <property type="evidence" value="ECO:0007669"/>
    <property type="project" value="UniProtKB-KW"/>
</dbReference>
<accession>A0AAV4C6D9</accession>
<dbReference type="AlphaFoldDB" id="A0AAV4C6D9"/>
<dbReference type="Gene3D" id="3.10.100.10">
    <property type="entry name" value="Mannose-Binding Protein A, subunit A"/>
    <property type="match status" value="4"/>
</dbReference>
<evidence type="ECO:0000259" key="6">
    <source>
        <dbReference type="PROSITE" id="PS50041"/>
    </source>
</evidence>
<evidence type="ECO:0000256" key="1">
    <source>
        <dbReference type="ARBA" id="ARBA00004613"/>
    </source>
</evidence>
<feature type="domain" description="C-type lectin" evidence="6">
    <location>
        <begin position="16"/>
        <end position="73"/>
    </location>
</feature>
<dbReference type="EMBL" id="BLXT01005852">
    <property type="protein sequence ID" value="GFO26619.1"/>
    <property type="molecule type" value="Genomic_DNA"/>
</dbReference>
<evidence type="ECO:0000313" key="8">
    <source>
        <dbReference type="Proteomes" id="UP000735302"/>
    </source>
</evidence>
<dbReference type="InterPro" id="IPR018378">
    <property type="entry name" value="C-type_lectin_CS"/>
</dbReference>
<dbReference type="GO" id="GO:0005615">
    <property type="term" value="C:extracellular space"/>
    <property type="evidence" value="ECO:0007669"/>
    <property type="project" value="TreeGrafter"/>
</dbReference>
<dbReference type="SUPFAM" id="SSF56436">
    <property type="entry name" value="C-type lectin-like"/>
    <property type="match status" value="4"/>
</dbReference>
<gene>
    <name evidence="7" type="ORF">PoB_005312400</name>
</gene>
<evidence type="ECO:0000256" key="5">
    <source>
        <dbReference type="ARBA" id="ARBA00023157"/>
    </source>
</evidence>
<comment type="caution">
    <text evidence="7">The sequence shown here is derived from an EMBL/GenBank/DDBJ whole genome shotgun (WGS) entry which is preliminary data.</text>
</comment>
<reference evidence="7 8" key="1">
    <citation type="journal article" date="2021" name="Elife">
        <title>Chloroplast acquisition without the gene transfer in kleptoplastic sea slugs, Plakobranchus ocellatus.</title>
        <authorList>
            <person name="Maeda T."/>
            <person name="Takahashi S."/>
            <person name="Yoshida T."/>
            <person name="Shimamura S."/>
            <person name="Takaki Y."/>
            <person name="Nagai Y."/>
            <person name="Toyoda A."/>
            <person name="Suzuki Y."/>
            <person name="Arimoto A."/>
            <person name="Ishii H."/>
            <person name="Satoh N."/>
            <person name="Nishiyama T."/>
            <person name="Hasebe M."/>
            <person name="Maruyama T."/>
            <person name="Minagawa J."/>
            <person name="Obokata J."/>
            <person name="Shigenobu S."/>
        </authorList>
    </citation>
    <scope>NUCLEOTIDE SEQUENCE [LARGE SCALE GENOMIC DNA]</scope>
</reference>
<dbReference type="PANTHER" id="PTHR22799:SF1">
    <property type="entry name" value="C-TYPE LECTIN DOMAIN FAMILY 11 MEMBER A"/>
    <property type="match status" value="1"/>
</dbReference>
<comment type="subcellular location">
    <subcellularLocation>
        <location evidence="1">Secreted</location>
    </subcellularLocation>
</comment>
<dbReference type="InterPro" id="IPR051663">
    <property type="entry name" value="CLec_Tetranectin-domain"/>
</dbReference>
<keyword evidence="4" id="KW-0430">Lectin</keyword>
<evidence type="ECO:0000256" key="2">
    <source>
        <dbReference type="ARBA" id="ARBA00022525"/>
    </source>
</evidence>
<feature type="domain" description="C-type lectin" evidence="6">
    <location>
        <begin position="164"/>
        <end position="291"/>
    </location>
</feature>
<protein>
    <submittedName>
        <fullName evidence="7">C-type mannose receptor 2</fullName>
    </submittedName>
</protein>
<dbReference type="Proteomes" id="UP000735302">
    <property type="component" value="Unassembled WGS sequence"/>
</dbReference>
<keyword evidence="5" id="KW-1015">Disulfide bond</keyword>
<dbReference type="InterPro" id="IPR016186">
    <property type="entry name" value="C-type_lectin-like/link_sf"/>
</dbReference>
<dbReference type="GO" id="GO:0008083">
    <property type="term" value="F:growth factor activity"/>
    <property type="evidence" value="ECO:0007669"/>
    <property type="project" value="TreeGrafter"/>
</dbReference>
<keyword evidence="3" id="KW-0732">Signal</keyword>
<sequence length="643" mass="72496">MFPASIPFITAKRGCWLGASDNSEESRFEWTSNSDPAHIPKAWWAENQPDDISESQNCLLMLPGGLLDDYDCDSAVHDFMCQKTSDNSEESRFEWTSNSDPAHIPKAWWAENQPDDISESQNCLLMLPGGLLDDYDCDSAVHDLMCQKNIENPCDSFLLGSDYFEDACYLPVHERMTLKQAQAKCEEKDSTLAEPKSLSERKFIEVFISDHFELSEEVAVRVGAFKDSTGYWQWASSSDPTLLNLWINNAKHDRFKNGSSIVRKSTTDSTGVARWLWSAVETWNEAYFVCIKDISEECEGVFAQGSCFTLHQEEMTWAQAKAQCEQKGSYLAEPRTAAKSAALDVYLQQFDDLACVMLGASDADVEGTFKWNHSDRYSDRGLTFTNWEKDFPAAATEDDDFLCWKGGKWRDTSSATVGQYVCQTELREARHVYVAYLPLRPGNMDGVQLSATMQIYMDGAAASEFAHLRLLTNIHDRVLKLNVYYDRSITFRPFEGNLKKTNGKDAVWLTVKASAPIDLVLMLNHRDTITSALIYPAIWTNMNSFFLDTTLGHSSSLAVMRSSRAPTRVDIALYGEGSLFDITTNDFHMRSRSFARLSTSLSKRKGFLFTVNTTGFSTAPFVFSNRSISVFTWTQEVRKSSAA</sequence>
<dbReference type="PROSITE" id="PS00615">
    <property type="entry name" value="C_TYPE_LECTIN_1"/>
    <property type="match status" value="2"/>
</dbReference>
<keyword evidence="8" id="KW-1185">Reference proteome</keyword>
<dbReference type="CDD" id="cd00037">
    <property type="entry name" value="CLECT"/>
    <property type="match status" value="2"/>
</dbReference>
<name>A0AAV4C6D9_9GAST</name>
<dbReference type="InterPro" id="IPR016187">
    <property type="entry name" value="CTDL_fold"/>
</dbReference>
<proteinExistence type="predicted"/>